<dbReference type="SMART" id="SM00428">
    <property type="entry name" value="H3"/>
    <property type="match status" value="1"/>
</dbReference>
<dbReference type="GO" id="GO:0003677">
    <property type="term" value="F:DNA binding"/>
    <property type="evidence" value="ECO:0007669"/>
    <property type="project" value="InterPro"/>
</dbReference>
<organism evidence="5">
    <name type="scientific">Thelazia callipaeda</name>
    <name type="common">Oriental eyeworm</name>
    <name type="synonym">Parasitic nematode</name>
    <dbReference type="NCBI Taxonomy" id="103827"/>
    <lineage>
        <taxon>Eukaryota</taxon>
        <taxon>Metazoa</taxon>
        <taxon>Ecdysozoa</taxon>
        <taxon>Nematoda</taxon>
        <taxon>Chromadorea</taxon>
        <taxon>Rhabditida</taxon>
        <taxon>Spirurina</taxon>
        <taxon>Spiruromorpha</taxon>
        <taxon>Thelazioidea</taxon>
        <taxon>Thelaziidae</taxon>
        <taxon>Thelazia</taxon>
    </lineage>
</organism>
<proteinExistence type="inferred from homology"/>
<dbReference type="Proteomes" id="UP000276776">
    <property type="component" value="Unassembled WGS sequence"/>
</dbReference>
<evidence type="ECO:0000256" key="1">
    <source>
        <dbReference type="ARBA" id="ARBA00010343"/>
    </source>
</evidence>
<evidence type="ECO:0000259" key="2">
    <source>
        <dbReference type="Pfam" id="PF00125"/>
    </source>
</evidence>
<dbReference type="InterPro" id="IPR000164">
    <property type="entry name" value="Histone_H3/CENP-A"/>
</dbReference>
<evidence type="ECO:0000313" key="4">
    <source>
        <dbReference type="Proteomes" id="UP000276776"/>
    </source>
</evidence>
<dbReference type="EMBL" id="UYYF01004272">
    <property type="protein sequence ID" value="VDN01023.1"/>
    <property type="molecule type" value="Genomic_DNA"/>
</dbReference>
<dbReference type="GO" id="GO:0000786">
    <property type="term" value="C:nucleosome"/>
    <property type="evidence" value="ECO:0007669"/>
    <property type="project" value="InterPro"/>
</dbReference>
<dbReference type="GO" id="GO:0030527">
    <property type="term" value="F:structural constituent of chromatin"/>
    <property type="evidence" value="ECO:0007669"/>
    <property type="project" value="InterPro"/>
</dbReference>
<dbReference type="SUPFAM" id="SSF47113">
    <property type="entry name" value="Histone-fold"/>
    <property type="match status" value="1"/>
</dbReference>
<accession>A0A0N5CUN9</accession>
<feature type="domain" description="Core Histone H2A/H2B/H3" evidence="2">
    <location>
        <begin position="51"/>
        <end position="140"/>
    </location>
</feature>
<dbReference type="OrthoDB" id="5843301at2759"/>
<dbReference type="CDD" id="cd22911">
    <property type="entry name" value="HFD_H3"/>
    <property type="match status" value="1"/>
</dbReference>
<gene>
    <name evidence="3" type="ORF">TCLT_LOCUS3981</name>
</gene>
<evidence type="ECO:0000313" key="5">
    <source>
        <dbReference type="WBParaSite" id="TCLT_0000399201-mRNA-1"/>
    </source>
</evidence>
<dbReference type="InterPro" id="IPR007125">
    <property type="entry name" value="H2A/H2B/H3"/>
</dbReference>
<dbReference type="InterPro" id="IPR009072">
    <property type="entry name" value="Histone-fold"/>
</dbReference>
<dbReference type="Pfam" id="PF00125">
    <property type="entry name" value="Histone"/>
    <property type="match status" value="1"/>
</dbReference>
<dbReference type="PRINTS" id="PR00622">
    <property type="entry name" value="HISTONEH3"/>
</dbReference>
<dbReference type="PANTHER" id="PTHR45810">
    <property type="entry name" value="HISTONE H3.2"/>
    <property type="match status" value="1"/>
</dbReference>
<reference evidence="5" key="1">
    <citation type="submission" date="2017-02" db="UniProtKB">
        <authorList>
            <consortium name="WormBaseParasite"/>
        </authorList>
    </citation>
    <scope>IDENTIFICATION</scope>
</reference>
<sequence>MPRIKAVVRRYGAYCDVSDSTDDSEKVENPGLSKKHMKHKRRNKHVILRQGVRVMREIRKYQKSTNLLIQKSPFARLVKSTAKELTGCYISVRFCVEAIAALQEAAEAFLVQHFENANSCTLHRNRVTLTIRDVHLVRKLFNY</sequence>
<comment type="similarity">
    <text evidence="1">Belongs to the histone H3 family.</text>
</comment>
<evidence type="ECO:0000313" key="3">
    <source>
        <dbReference type="EMBL" id="VDN01023.1"/>
    </source>
</evidence>
<dbReference type="Gene3D" id="1.10.20.10">
    <property type="entry name" value="Histone, subunit A"/>
    <property type="match status" value="1"/>
</dbReference>
<dbReference type="STRING" id="103827.A0A0N5CUN9"/>
<dbReference type="WBParaSite" id="TCLT_0000399201-mRNA-1">
    <property type="protein sequence ID" value="TCLT_0000399201-mRNA-1"/>
    <property type="gene ID" value="TCLT_0000399201"/>
</dbReference>
<name>A0A0N5CUN9_THECL</name>
<dbReference type="GO" id="GO:0046982">
    <property type="term" value="F:protein heterodimerization activity"/>
    <property type="evidence" value="ECO:0007669"/>
    <property type="project" value="InterPro"/>
</dbReference>
<protein>
    <submittedName>
        <fullName evidence="5">Histone domain-containing protein</fullName>
    </submittedName>
</protein>
<keyword evidence="4" id="KW-1185">Reference proteome</keyword>
<reference evidence="3 4" key="2">
    <citation type="submission" date="2018-11" db="EMBL/GenBank/DDBJ databases">
        <authorList>
            <consortium name="Pathogen Informatics"/>
        </authorList>
    </citation>
    <scope>NUCLEOTIDE SEQUENCE [LARGE SCALE GENOMIC DNA]</scope>
</reference>
<dbReference type="AlphaFoldDB" id="A0A0N5CUN9"/>